<evidence type="ECO:0000313" key="1">
    <source>
        <dbReference type="EMBL" id="KAG2539819.1"/>
    </source>
</evidence>
<comment type="caution">
    <text evidence="1">The sequence shown here is derived from an EMBL/GenBank/DDBJ whole genome shotgun (WGS) entry which is preliminary data.</text>
</comment>
<protein>
    <submittedName>
        <fullName evidence="1">Uncharacterized protein</fullName>
    </submittedName>
</protein>
<name>A0A8T0MW85_PANVG</name>
<dbReference type="Proteomes" id="UP000823388">
    <property type="component" value="Chromosome 9N"/>
</dbReference>
<proteinExistence type="predicted"/>
<accession>A0A8T0MW85</accession>
<gene>
    <name evidence="1" type="ORF">PVAP13_9NG498614</name>
</gene>
<evidence type="ECO:0000313" key="2">
    <source>
        <dbReference type="Proteomes" id="UP000823388"/>
    </source>
</evidence>
<dbReference type="AlphaFoldDB" id="A0A8T0MW85"/>
<keyword evidence="2" id="KW-1185">Reference proteome</keyword>
<sequence>MVRTAAPATSSFACAIRPPLQICSCRSLHCLQDVRQNAKLPGTRRKAKLEQNVTLAEEIGGSVVSFLVLKNKIGGSA</sequence>
<reference evidence="1" key="1">
    <citation type="submission" date="2020-05" db="EMBL/GenBank/DDBJ databases">
        <title>WGS assembly of Panicum virgatum.</title>
        <authorList>
            <person name="Lovell J.T."/>
            <person name="Jenkins J."/>
            <person name="Shu S."/>
            <person name="Juenger T.E."/>
            <person name="Schmutz J."/>
        </authorList>
    </citation>
    <scope>NUCLEOTIDE SEQUENCE</scope>
    <source>
        <strain evidence="1">AP13</strain>
    </source>
</reference>
<dbReference type="EMBL" id="CM029054">
    <property type="protein sequence ID" value="KAG2539819.1"/>
    <property type="molecule type" value="Genomic_DNA"/>
</dbReference>
<organism evidence="1 2">
    <name type="scientific">Panicum virgatum</name>
    <name type="common">Blackwell switchgrass</name>
    <dbReference type="NCBI Taxonomy" id="38727"/>
    <lineage>
        <taxon>Eukaryota</taxon>
        <taxon>Viridiplantae</taxon>
        <taxon>Streptophyta</taxon>
        <taxon>Embryophyta</taxon>
        <taxon>Tracheophyta</taxon>
        <taxon>Spermatophyta</taxon>
        <taxon>Magnoliopsida</taxon>
        <taxon>Liliopsida</taxon>
        <taxon>Poales</taxon>
        <taxon>Poaceae</taxon>
        <taxon>PACMAD clade</taxon>
        <taxon>Panicoideae</taxon>
        <taxon>Panicodae</taxon>
        <taxon>Paniceae</taxon>
        <taxon>Panicinae</taxon>
        <taxon>Panicum</taxon>
        <taxon>Panicum sect. Hiantes</taxon>
    </lineage>
</organism>